<feature type="domain" description="Tetrahydrofolate dehydrogenase/cyclohydrolase catalytic" evidence="13">
    <location>
        <begin position="21"/>
        <end position="135"/>
    </location>
</feature>
<keyword evidence="7 12" id="KW-0521">NADP</keyword>
<evidence type="ECO:0000256" key="10">
    <source>
        <dbReference type="ARBA" id="ARBA00023167"/>
    </source>
</evidence>
<keyword evidence="9 12" id="KW-0368">Histidine biosynthesis</keyword>
<keyword evidence="4 12" id="KW-0028">Amino-acid biosynthesis</keyword>
<evidence type="ECO:0000259" key="14">
    <source>
        <dbReference type="Pfam" id="PF02882"/>
    </source>
</evidence>
<evidence type="ECO:0000256" key="1">
    <source>
        <dbReference type="ARBA" id="ARBA00004777"/>
    </source>
</evidence>
<accession>E0Q779</accession>
<dbReference type="GO" id="GO:0004488">
    <property type="term" value="F:methylenetetrahydrofolate dehydrogenase (NADP+) activity"/>
    <property type="evidence" value="ECO:0007669"/>
    <property type="project" value="UniProtKB-UniRule"/>
</dbReference>
<dbReference type="PANTHER" id="PTHR48099">
    <property type="entry name" value="C-1-TETRAHYDROFOLATE SYNTHASE, CYTOPLASMIC-RELATED"/>
    <property type="match status" value="1"/>
</dbReference>
<dbReference type="InterPro" id="IPR046346">
    <property type="entry name" value="Aminoacid_DH-like_N_sf"/>
</dbReference>
<dbReference type="Pfam" id="PF02882">
    <property type="entry name" value="THF_DHG_CYH_C"/>
    <property type="match status" value="1"/>
</dbReference>
<dbReference type="FunFam" id="3.40.50.10860:FF:000005">
    <property type="entry name" value="C-1-tetrahydrofolate synthase, cytoplasmic, putative"/>
    <property type="match status" value="1"/>
</dbReference>
<dbReference type="GO" id="GO:0005829">
    <property type="term" value="C:cytosol"/>
    <property type="evidence" value="ECO:0007669"/>
    <property type="project" value="TreeGrafter"/>
</dbReference>
<comment type="caution">
    <text evidence="15">The sequence shown here is derived from an EMBL/GenBank/DDBJ whole genome shotgun (WGS) entry which is preliminary data.</text>
</comment>
<evidence type="ECO:0000256" key="5">
    <source>
        <dbReference type="ARBA" id="ARBA00022755"/>
    </source>
</evidence>
<dbReference type="EMBL" id="AEEQ01000009">
    <property type="protein sequence ID" value="EFM41594.1"/>
    <property type="molecule type" value="Genomic_DNA"/>
</dbReference>
<comment type="catalytic activity">
    <reaction evidence="12">
        <text>(6R)-5,10-methenyltetrahydrofolate + H2O = (6R)-10-formyltetrahydrofolate + H(+)</text>
        <dbReference type="Rhea" id="RHEA:23700"/>
        <dbReference type="ChEBI" id="CHEBI:15377"/>
        <dbReference type="ChEBI" id="CHEBI:15378"/>
        <dbReference type="ChEBI" id="CHEBI:57455"/>
        <dbReference type="ChEBI" id="CHEBI:195366"/>
        <dbReference type="EC" id="3.5.4.9"/>
    </reaction>
</comment>
<comment type="function">
    <text evidence="12">Catalyzes the oxidation of 5,10-methylenetetrahydrofolate to 5,10-methenyltetrahydrofolate and then the hydrolysis of 5,10-methenyltetrahydrofolate to 10-formyltetrahydrofolate.</text>
</comment>
<keyword evidence="8 12" id="KW-0560">Oxidoreductase</keyword>
<evidence type="ECO:0000256" key="2">
    <source>
        <dbReference type="ARBA" id="ARBA00011738"/>
    </source>
</evidence>
<evidence type="ECO:0000256" key="9">
    <source>
        <dbReference type="ARBA" id="ARBA00023102"/>
    </source>
</evidence>
<dbReference type="Pfam" id="PF00763">
    <property type="entry name" value="THF_DHG_CYH"/>
    <property type="match status" value="1"/>
</dbReference>
<dbReference type="EC" id="1.5.1.5" evidence="12"/>
<evidence type="ECO:0000256" key="8">
    <source>
        <dbReference type="ARBA" id="ARBA00023002"/>
    </source>
</evidence>
<feature type="binding site" evidence="12">
    <location>
        <begin position="184"/>
        <end position="186"/>
    </location>
    <ligand>
        <name>NADP(+)</name>
        <dbReference type="ChEBI" id="CHEBI:58349"/>
    </ligand>
</feature>
<dbReference type="AlphaFoldDB" id="E0Q779"/>
<evidence type="ECO:0000256" key="3">
    <source>
        <dbReference type="ARBA" id="ARBA00022563"/>
    </source>
</evidence>
<comment type="caution">
    <text evidence="12">Lacks conserved residue(s) required for the propagation of feature annotation.</text>
</comment>
<dbReference type="InterPro" id="IPR020630">
    <property type="entry name" value="THF_DH/CycHdrlase_cat_dom"/>
</dbReference>
<dbReference type="InterPro" id="IPR036291">
    <property type="entry name" value="NAD(P)-bd_dom_sf"/>
</dbReference>
<reference evidence="15 16" key="1">
    <citation type="submission" date="2010-08" db="EMBL/GenBank/DDBJ databases">
        <authorList>
            <person name="Muzny D."/>
            <person name="Qin X."/>
            <person name="Deng J."/>
            <person name="Jiang H."/>
            <person name="Liu Y."/>
            <person name="Qu J."/>
            <person name="Song X.-Z."/>
            <person name="Zhang L."/>
            <person name="Thornton R."/>
            <person name="Coyle M."/>
            <person name="Francisco L."/>
            <person name="Jackson L."/>
            <person name="Javaid M."/>
            <person name="Korchina V."/>
            <person name="Kovar C."/>
            <person name="Mata R."/>
            <person name="Mathew T."/>
            <person name="Ngo R."/>
            <person name="Nguyen L."/>
            <person name="Nguyen N."/>
            <person name="Okwuonu G."/>
            <person name="Ongeri F."/>
            <person name="Pham C."/>
            <person name="Simmons D."/>
            <person name="Wilczek-Boney K."/>
            <person name="Hale W."/>
            <person name="Jakkamsetti A."/>
            <person name="Pham P."/>
            <person name="Ruth R."/>
            <person name="San Lucas F."/>
            <person name="Warren J."/>
            <person name="Zhang J."/>
            <person name="Zhao Z."/>
            <person name="Zhou C."/>
            <person name="Zhu D."/>
            <person name="Lee S."/>
            <person name="Bess C."/>
            <person name="Blankenburg K."/>
            <person name="Forbes L."/>
            <person name="Fu Q."/>
            <person name="Gubbala S."/>
            <person name="Hirani K."/>
            <person name="Jayaseelan J.C."/>
            <person name="Lara F."/>
            <person name="Munidasa M."/>
            <person name="Palculict T."/>
            <person name="Patil S."/>
            <person name="Pu L.-L."/>
            <person name="Saada N."/>
            <person name="Tang L."/>
            <person name="Weissenberger G."/>
            <person name="Zhu Y."/>
            <person name="Hemphill L."/>
            <person name="Shang Y."/>
            <person name="Youmans B."/>
            <person name="Ayvaz T."/>
            <person name="Ross M."/>
            <person name="Santibanez J."/>
            <person name="Aqrawi P."/>
            <person name="Gross S."/>
            <person name="Joshi V."/>
            <person name="Fowler G."/>
            <person name="Nazareth L."/>
            <person name="Reid J."/>
            <person name="Worley K."/>
            <person name="Petrosino J."/>
            <person name="Highlander S."/>
            <person name="Gibbs R."/>
        </authorList>
    </citation>
    <scope>NUCLEOTIDE SEQUENCE [LARGE SCALE GENOMIC DNA]</scope>
    <source>
        <strain evidence="15 16">ATCC 27679</strain>
    </source>
</reference>
<dbReference type="GO" id="GO:0004477">
    <property type="term" value="F:methenyltetrahydrofolate cyclohydrolase activity"/>
    <property type="evidence" value="ECO:0007669"/>
    <property type="project" value="UniProtKB-UniRule"/>
</dbReference>
<keyword evidence="3 12" id="KW-0554">One-carbon metabolism</keyword>
<dbReference type="SUPFAM" id="SSF53223">
    <property type="entry name" value="Aminoacid dehydrogenase-like, N-terminal domain"/>
    <property type="match status" value="1"/>
</dbReference>
<dbReference type="PANTHER" id="PTHR48099:SF5">
    <property type="entry name" value="C-1-TETRAHYDROFOLATE SYNTHASE, CYTOPLASMIC"/>
    <property type="match status" value="1"/>
</dbReference>
<comment type="similarity">
    <text evidence="12">Belongs to the tetrahydrofolate dehydrogenase/cyclohydrolase family.</text>
</comment>
<evidence type="ECO:0000256" key="7">
    <source>
        <dbReference type="ARBA" id="ARBA00022857"/>
    </source>
</evidence>
<dbReference type="Gene3D" id="3.40.50.10860">
    <property type="entry name" value="Leucine Dehydrogenase, chain A, domain 1"/>
    <property type="match status" value="1"/>
</dbReference>
<evidence type="ECO:0000313" key="16">
    <source>
        <dbReference type="Proteomes" id="UP000003323"/>
    </source>
</evidence>
<dbReference type="EC" id="3.5.4.9" evidence="12"/>
<proteinExistence type="inferred from homology"/>
<dbReference type="HAMAP" id="MF_01576">
    <property type="entry name" value="THF_DHG_CYH"/>
    <property type="match status" value="1"/>
</dbReference>
<comment type="pathway">
    <text evidence="1 12">One-carbon metabolism; tetrahydrofolate interconversion.</text>
</comment>
<evidence type="ECO:0000259" key="13">
    <source>
        <dbReference type="Pfam" id="PF00763"/>
    </source>
</evidence>
<dbReference type="PRINTS" id="PR00085">
    <property type="entry name" value="THFDHDRGNASE"/>
</dbReference>
<gene>
    <name evidence="12 15" type="primary">folD</name>
    <name evidence="15" type="ORF">HMPREF0168_0987</name>
</gene>
<dbReference type="InterPro" id="IPR000672">
    <property type="entry name" value="THF_DH/CycHdrlase"/>
</dbReference>
<dbReference type="GO" id="GO:0009086">
    <property type="term" value="P:methionine biosynthetic process"/>
    <property type="evidence" value="ECO:0007669"/>
    <property type="project" value="UniProtKB-KW"/>
</dbReference>
<sequence length="307" mass="32929">MQTPIGQGHLYEGNARMATKIDGKMISARIKEDLARRVAALKQRGVEPGLGTILVGSDPGSVKYVAGKHADCAEIGVTSIKRELPADATFDQIAAAVNELNADPACTGYIVQLPLPKGIDENAVIDLIDPKKDADGMHPYNLGELVLHPRGEIATPLPCTPRGVIELLGAYDIDLNGKEVCVLGRGITIGRTIGLMLTRKEVNATVTLCHTGTRDVRDHMRRADVIVAAMGSAAFVKPDDIKEGAVLVDVGVSRVFDEEAGRYRVRGDIDKACYEKASAYTPNPGGVGPMTRAMLLENVVEMAERRH</sequence>
<keyword evidence="5 12" id="KW-0658">Purine biosynthesis</keyword>
<dbReference type="GO" id="GO:0000105">
    <property type="term" value="P:L-histidine biosynthetic process"/>
    <property type="evidence" value="ECO:0007669"/>
    <property type="project" value="UniProtKB-KW"/>
</dbReference>
<dbReference type="HOGENOM" id="CLU_034045_3_0_11"/>
<dbReference type="NCBIfam" id="NF010789">
    <property type="entry name" value="PRK14193.1"/>
    <property type="match status" value="1"/>
</dbReference>
<dbReference type="UniPathway" id="UPA00193"/>
<dbReference type="CDD" id="cd01080">
    <property type="entry name" value="NAD_bind_m-THF_DH_Cyclohyd"/>
    <property type="match status" value="1"/>
</dbReference>
<keyword evidence="10 12" id="KW-0486">Methionine biosynthesis</keyword>
<comment type="subunit">
    <text evidence="2 12">Homodimer.</text>
</comment>
<feature type="binding site" evidence="12">
    <location>
        <position position="252"/>
    </location>
    <ligand>
        <name>NADP(+)</name>
        <dbReference type="ChEBI" id="CHEBI:58349"/>
    </ligand>
</feature>
<evidence type="ECO:0000256" key="12">
    <source>
        <dbReference type="HAMAP-Rule" id="MF_01576"/>
    </source>
</evidence>
<dbReference type="Gene3D" id="3.40.50.720">
    <property type="entry name" value="NAD(P)-binding Rossmann-like Domain"/>
    <property type="match status" value="1"/>
</dbReference>
<dbReference type="InterPro" id="IPR020631">
    <property type="entry name" value="THF_DH/CycHdrlase_NAD-bd_dom"/>
</dbReference>
<evidence type="ECO:0000256" key="4">
    <source>
        <dbReference type="ARBA" id="ARBA00022605"/>
    </source>
</evidence>
<keyword evidence="6 12" id="KW-0378">Hydrolase</keyword>
<dbReference type="GO" id="GO:0006164">
    <property type="term" value="P:purine nucleotide biosynthetic process"/>
    <property type="evidence" value="ECO:0007669"/>
    <property type="project" value="UniProtKB-KW"/>
</dbReference>
<evidence type="ECO:0000313" key="15">
    <source>
        <dbReference type="EMBL" id="EFM41594.1"/>
    </source>
</evidence>
<organism evidence="15 16">
    <name type="scientific">Bifidobacterium dentium ATCC 27679</name>
    <dbReference type="NCBI Taxonomy" id="871562"/>
    <lineage>
        <taxon>Bacteria</taxon>
        <taxon>Bacillati</taxon>
        <taxon>Actinomycetota</taxon>
        <taxon>Actinomycetes</taxon>
        <taxon>Bifidobacteriales</taxon>
        <taxon>Bifidobacteriaceae</taxon>
        <taxon>Bifidobacterium</taxon>
    </lineage>
</organism>
<feature type="domain" description="Tetrahydrofolate dehydrogenase/cyclohydrolase NAD(P)-binding" evidence="14">
    <location>
        <begin position="158"/>
        <end position="306"/>
    </location>
</feature>
<keyword evidence="11 12" id="KW-0511">Multifunctional enzyme</keyword>
<name>E0Q779_9BIFI</name>
<protein>
    <recommendedName>
        <fullName evidence="12">Bifunctional protein FolD</fullName>
    </recommendedName>
    <domain>
        <recommendedName>
            <fullName evidence="12">Methylenetetrahydrofolate dehydrogenase</fullName>
            <ecNumber evidence="12">1.5.1.5</ecNumber>
        </recommendedName>
    </domain>
    <domain>
        <recommendedName>
            <fullName evidence="12">Methenyltetrahydrofolate cyclohydrolase</fullName>
            <ecNumber evidence="12">3.5.4.9</ecNumber>
        </recommendedName>
    </domain>
</protein>
<evidence type="ECO:0000256" key="11">
    <source>
        <dbReference type="ARBA" id="ARBA00023268"/>
    </source>
</evidence>
<dbReference type="GO" id="GO:0035999">
    <property type="term" value="P:tetrahydrofolate interconversion"/>
    <property type="evidence" value="ECO:0007669"/>
    <property type="project" value="UniProtKB-UniRule"/>
</dbReference>
<dbReference type="Proteomes" id="UP000003323">
    <property type="component" value="Unassembled WGS sequence"/>
</dbReference>
<dbReference type="SUPFAM" id="SSF51735">
    <property type="entry name" value="NAD(P)-binding Rossmann-fold domains"/>
    <property type="match status" value="1"/>
</dbReference>
<evidence type="ECO:0000256" key="6">
    <source>
        <dbReference type="ARBA" id="ARBA00022801"/>
    </source>
</evidence>
<comment type="catalytic activity">
    <reaction evidence="12">
        <text>(6R)-5,10-methylene-5,6,7,8-tetrahydrofolate + NADP(+) = (6R)-5,10-methenyltetrahydrofolate + NADPH</text>
        <dbReference type="Rhea" id="RHEA:22812"/>
        <dbReference type="ChEBI" id="CHEBI:15636"/>
        <dbReference type="ChEBI" id="CHEBI:57455"/>
        <dbReference type="ChEBI" id="CHEBI:57783"/>
        <dbReference type="ChEBI" id="CHEBI:58349"/>
        <dbReference type="EC" id="1.5.1.5"/>
    </reaction>
</comment>